<dbReference type="PANTHER" id="PTHR44591:SF21">
    <property type="entry name" value="TWO-COMPONENT RESPONSE REGULATOR"/>
    <property type="match status" value="1"/>
</dbReference>
<dbReference type="CDD" id="cd17546">
    <property type="entry name" value="REC_hyHK_CKI1_RcsC-like"/>
    <property type="match status" value="1"/>
</dbReference>
<dbReference type="RefSeq" id="WP_320501986.1">
    <property type="nucleotide sequence ID" value="NZ_JAXCLX010000003.1"/>
</dbReference>
<name>A0ABU5E1N9_9PROT</name>
<evidence type="ECO:0000313" key="5">
    <source>
        <dbReference type="Proteomes" id="UP001271769"/>
    </source>
</evidence>
<evidence type="ECO:0000256" key="2">
    <source>
        <dbReference type="PROSITE-ProRule" id="PRU00169"/>
    </source>
</evidence>
<dbReference type="InterPro" id="IPR001789">
    <property type="entry name" value="Sig_transdc_resp-reg_receiver"/>
</dbReference>
<dbReference type="Gene3D" id="3.40.50.2300">
    <property type="match status" value="1"/>
</dbReference>
<dbReference type="Proteomes" id="UP001271769">
    <property type="component" value="Unassembled WGS sequence"/>
</dbReference>
<dbReference type="PROSITE" id="PS50110">
    <property type="entry name" value="RESPONSE_REGULATORY"/>
    <property type="match status" value="1"/>
</dbReference>
<comment type="caution">
    <text evidence="4">The sequence shown here is derived from an EMBL/GenBank/DDBJ whole genome shotgun (WGS) entry which is preliminary data.</text>
</comment>
<proteinExistence type="predicted"/>
<feature type="modified residue" description="4-aspartylphosphate" evidence="2">
    <location>
        <position position="52"/>
    </location>
</feature>
<dbReference type="SMART" id="SM00448">
    <property type="entry name" value="REC"/>
    <property type="match status" value="1"/>
</dbReference>
<dbReference type="InterPro" id="IPR011006">
    <property type="entry name" value="CheY-like_superfamily"/>
</dbReference>
<reference evidence="4 5" key="1">
    <citation type="journal article" date="2013" name="Antonie Van Leeuwenhoek">
        <title>Dongia rigui sp. nov., isolated from freshwater of a large wetland in Korea.</title>
        <authorList>
            <person name="Baik K.S."/>
            <person name="Hwang Y.M."/>
            <person name="Choi J.S."/>
            <person name="Kwon J."/>
            <person name="Seong C.N."/>
        </authorList>
    </citation>
    <scope>NUCLEOTIDE SEQUENCE [LARGE SCALE GENOMIC DNA]</scope>
    <source>
        <strain evidence="4 5">04SU4-P</strain>
    </source>
</reference>
<protein>
    <submittedName>
        <fullName evidence="4">Response regulator</fullName>
    </submittedName>
</protein>
<evidence type="ECO:0000313" key="4">
    <source>
        <dbReference type="EMBL" id="MDY0873512.1"/>
    </source>
</evidence>
<dbReference type="InterPro" id="IPR050595">
    <property type="entry name" value="Bact_response_regulator"/>
</dbReference>
<organism evidence="4 5">
    <name type="scientific">Dongia rigui</name>
    <dbReference type="NCBI Taxonomy" id="940149"/>
    <lineage>
        <taxon>Bacteria</taxon>
        <taxon>Pseudomonadati</taxon>
        <taxon>Pseudomonadota</taxon>
        <taxon>Alphaproteobacteria</taxon>
        <taxon>Rhodospirillales</taxon>
        <taxon>Dongiaceae</taxon>
        <taxon>Dongia</taxon>
    </lineage>
</organism>
<evidence type="ECO:0000259" key="3">
    <source>
        <dbReference type="PROSITE" id="PS50110"/>
    </source>
</evidence>
<accession>A0ABU5E1N9</accession>
<sequence>MSAILLAEDDESVRAFVTRALTHRGHEVTAVGDGEAAINALKAQTYDLMLTDIVMPGLDGLALAETAARINPRMTVLMMTGFADARERADGVRNQQGPVADIITKPFSLQQICNAVDAALSGQRAN</sequence>
<gene>
    <name evidence="4" type="ORF">SMD31_16350</name>
</gene>
<dbReference type="SUPFAM" id="SSF52172">
    <property type="entry name" value="CheY-like"/>
    <property type="match status" value="1"/>
</dbReference>
<evidence type="ECO:0000256" key="1">
    <source>
        <dbReference type="ARBA" id="ARBA00022553"/>
    </source>
</evidence>
<feature type="domain" description="Response regulatory" evidence="3">
    <location>
        <begin position="3"/>
        <end position="120"/>
    </location>
</feature>
<keyword evidence="1 2" id="KW-0597">Phosphoprotein</keyword>
<dbReference type="PANTHER" id="PTHR44591">
    <property type="entry name" value="STRESS RESPONSE REGULATOR PROTEIN 1"/>
    <property type="match status" value="1"/>
</dbReference>
<dbReference type="Pfam" id="PF00072">
    <property type="entry name" value="Response_reg"/>
    <property type="match status" value="1"/>
</dbReference>
<keyword evidence="5" id="KW-1185">Reference proteome</keyword>
<dbReference type="EMBL" id="JAXCLX010000003">
    <property type="protein sequence ID" value="MDY0873512.1"/>
    <property type="molecule type" value="Genomic_DNA"/>
</dbReference>